<name>A0ABQ7JF75_9APIC</name>
<protein>
    <submittedName>
        <fullName evidence="2">Uncharacterized protein</fullName>
    </submittedName>
</protein>
<feature type="region of interest" description="Disordered" evidence="1">
    <location>
        <begin position="186"/>
        <end position="206"/>
    </location>
</feature>
<gene>
    <name evidence="2" type="ORF">IE077_003146</name>
</gene>
<dbReference type="EMBL" id="JADAQX010000032">
    <property type="protein sequence ID" value="KAF8822677.1"/>
    <property type="molecule type" value="Genomic_DNA"/>
</dbReference>
<keyword evidence="3" id="KW-1185">Reference proteome</keyword>
<organism evidence="2 3">
    <name type="scientific">Cardiosporidium cionae</name>
    <dbReference type="NCBI Taxonomy" id="476202"/>
    <lineage>
        <taxon>Eukaryota</taxon>
        <taxon>Sar</taxon>
        <taxon>Alveolata</taxon>
        <taxon>Apicomplexa</taxon>
        <taxon>Aconoidasida</taxon>
        <taxon>Nephromycida</taxon>
        <taxon>Cardiosporidium</taxon>
    </lineage>
</organism>
<sequence>MLTPPLPLWSNIIAKSIFSVNHTVKQANMLAPSYFNETEIPRLCCLLEQQRNVYRSAGWKWNACQRFRRRWVHIDFPPKDRSTIVKLEGSKEKLMFVCNGYVSQLDKSKLSKINQKRLVNLKRSPTAVNDRRLPDKDVKGALTRQYTPCLAFSRGSSHHLIETLTMKEILEIEKLAPNIREAFESMEKQKEDDELLDANAGHKSLR</sequence>
<evidence type="ECO:0000256" key="1">
    <source>
        <dbReference type="SAM" id="MobiDB-lite"/>
    </source>
</evidence>
<evidence type="ECO:0000313" key="2">
    <source>
        <dbReference type="EMBL" id="KAF8822677.1"/>
    </source>
</evidence>
<proteinExistence type="predicted"/>
<accession>A0ABQ7JF75</accession>
<reference evidence="2 3" key="1">
    <citation type="journal article" date="2020" name="bioRxiv">
        <title>Metabolic contributions of an alphaproteobacterial endosymbiont in the apicomplexan Cardiosporidium cionae.</title>
        <authorList>
            <person name="Hunter E.S."/>
            <person name="Paight C.J."/>
            <person name="Lane C.E."/>
        </authorList>
    </citation>
    <scope>NUCLEOTIDE SEQUENCE [LARGE SCALE GENOMIC DNA]</scope>
    <source>
        <strain evidence="2">ESH_2018</strain>
    </source>
</reference>
<comment type="caution">
    <text evidence="2">The sequence shown here is derived from an EMBL/GenBank/DDBJ whole genome shotgun (WGS) entry which is preliminary data.</text>
</comment>
<dbReference type="Proteomes" id="UP000823046">
    <property type="component" value="Unassembled WGS sequence"/>
</dbReference>
<evidence type="ECO:0000313" key="3">
    <source>
        <dbReference type="Proteomes" id="UP000823046"/>
    </source>
</evidence>